<proteinExistence type="predicted"/>
<dbReference type="EMBL" id="JYDI01000002">
    <property type="protein sequence ID" value="KRY61173.1"/>
    <property type="molecule type" value="Genomic_DNA"/>
</dbReference>
<name>A0A0V1DI90_TRIBR</name>
<comment type="caution">
    <text evidence="1">The sequence shown here is derived from an EMBL/GenBank/DDBJ whole genome shotgun (WGS) entry which is preliminary data.</text>
</comment>
<organism evidence="1 2">
    <name type="scientific">Trichinella britovi</name>
    <name type="common">Parasitic roundworm</name>
    <dbReference type="NCBI Taxonomy" id="45882"/>
    <lineage>
        <taxon>Eukaryota</taxon>
        <taxon>Metazoa</taxon>
        <taxon>Ecdysozoa</taxon>
        <taxon>Nematoda</taxon>
        <taxon>Enoplea</taxon>
        <taxon>Dorylaimia</taxon>
        <taxon>Trichinellida</taxon>
        <taxon>Trichinellidae</taxon>
        <taxon>Trichinella</taxon>
    </lineage>
</organism>
<reference evidence="1 2" key="1">
    <citation type="submission" date="2015-01" db="EMBL/GenBank/DDBJ databases">
        <title>Evolution of Trichinella species and genotypes.</title>
        <authorList>
            <person name="Korhonen P.K."/>
            <person name="Edoardo P."/>
            <person name="Giuseppe L.R."/>
            <person name="Gasser R.B."/>
        </authorList>
    </citation>
    <scope>NUCLEOTIDE SEQUENCE [LARGE SCALE GENOMIC DNA]</scope>
    <source>
        <strain evidence="1">ISS120</strain>
    </source>
</reference>
<gene>
    <name evidence="1" type="ORF">T03_4887</name>
</gene>
<sequence length="77" mass="8823">MYCRKYGRGLYCYQQFEIRVEKYQIGSKAICSLDRWSSKAISRRQGNATDKKSTMPIPLLTTTDRSVVNNSGRLLIG</sequence>
<accession>A0A0V1DI90</accession>
<dbReference type="OrthoDB" id="10398467at2759"/>
<evidence type="ECO:0000313" key="1">
    <source>
        <dbReference type="EMBL" id="KRY61173.1"/>
    </source>
</evidence>
<dbReference type="Proteomes" id="UP000054653">
    <property type="component" value="Unassembled WGS sequence"/>
</dbReference>
<keyword evidence="2" id="KW-1185">Reference proteome</keyword>
<protein>
    <submittedName>
        <fullName evidence="1">Uncharacterized protein</fullName>
    </submittedName>
</protein>
<dbReference type="AlphaFoldDB" id="A0A0V1DI90"/>
<evidence type="ECO:0000313" key="2">
    <source>
        <dbReference type="Proteomes" id="UP000054653"/>
    </source>
</evidence>